<evidence type="ECO:0000256" key="5">
    <source>
        <dbReference type="ARBA" id="ARBA00023033"/>
    </source>
</evidence>
<accession>A0A8H6Y336</accession>
<dbReference type="Pfam" id="PF01494">
    <property type="entry name" value="FAD_binding_3"/>
    <property type="match status" value="1"/>
</dbReference>
<reference evidence="7" key="1">
    <citation type="submission" date="2020-05" db="EMBL/GenBank/DDBJ databases">
        <title>Mycena genomes resolve the evolution of fungal bioluminescence.</title>
        <authorList>
            <person name="Tsai I.J."/>
        </authorList>
    </citation>
    <scope>NUCLEOTIDE SEQUENCE</scope>
    <source>
        <strain evidence="7">160909Yilan</strain>
    </source>
</reference>
<protein>
    <submittedName>
        <fullName evidence="7">Salicylate hydroxylase</fullName>
    </submittedName>
</protein>
<dbReference type="InterPro" id="IPR036188">
    <property type="entry name" value="FAD/NAD-bd_sf"/>
</dbReference>
<keyword evidence="2" id="KW-0285">Flavoprotein</keyword>
<dbReference type="PANTHER" id="PTHR13789">
    <property type="entry name" value="MONOOXYGENASE"/>
    <property type="match status" value="1"/>
</dbReference>
<evidence type="ECO:0000259" key="6">
    <source>
        <dbReference type="Pfam" id="PF01494"/>
    </source>
</evidence>
<evidence type="ECO:0000256" key="4">
    <source>
        <dbReference type="ARBA" id="ARBA00023002"/>
    </source>
</evidence>
<dbReference type="InterPro" id="IPR002938">
    <property type="entry name" value="FAD-bd"/>
</dbReference>
<dbReference type="PANTHER" id="PTHR13789:SF316">
    <property type="entry name" value="FAD-BINDING DOMAIN-CONTAINING PROTEIN"/>
    <property type="match status" value="1"/>
</dbReference>
<dbReference type="OrthoDB" id="47494at2759"/>
<comment type="caution">
    <text evidence="7">The sequence shown here is derived from an EMBL/GenBank/DDBJ whole genome shotgun (WGS) entry which is preliminary data.</text>
</comment>
<keyword evidence="5" id="KW-0503">Monooxygenase</keyword>
<dbReference type="Gene3D" id="3.50.50.60">
    <property type="entry name" value="FAD/NAD(P)-binding domain"/>
    <property type="match status" value="1"/>
</dbReference>
<feature type="domain" description="FAD-binding" evidence="6">
    <location>
        <begin position="2"/>
        <end position="310"/>
    </location>
</feature>
<evidence type="ECO:0000256" key="3">
    <source>
        <dbReference type="ARBA" id="ARBA00022827"/>
    </source>
</evidence>
<dbReference type="AlphaFoldDB" id="A0A8H6Y336"/>
<sequence>MLSPNALRVLDALGLYSDVKTKGYNFRVLHFRDLEGNLTEEYDFGGEDKYGYDGLRIFRTVLIDALVDALKANDIPVRFGMKFSHIVAEKPEGVSFAFTDGSVKTASLLVGADGIHSKVRKYLYPDLEPRFIGMAGITAAVPTAQLKLPEGYHIPVTITSPAGAFVIAPQQPDGSEVLIGKQQRVPEQDRASWEKTLADHDAAVRFLQQDNEIFPEIVHNATSHINPDRINVWPFFVVPKLDRWASATHQVVIVGDGAHGLPPWAGQGINQAFEDVYMLALLLGRAGEINGTEDALKFWQSYRQGRVDKILELNKQIDVRRMPIDDAVVGAGSGVAKEPFEFDWLYNPDFKGVVDEWVAKQQ</sequence>
<comment type="similarity">
    <text evidence="1">Belongs to the paxM FAD-dependent monooxygenase family.</text>
</comment>
<dbReference type="InterPro" id="IPR050493">
    <property type="entry name" value="FAD-dep_Monooxygenase_BioMet"/>
</dbReference>
<gene>
    <name evidence="7" type="ORF">MSAN_01667200</name>
</gene>
<evidence type="ECO:0000313" key="7">
    <source>
        <dbReference type="EMBL" id="KAF7351049.1"/>
    </source>
</evidence>
<dbReference type="Proteomes" id="UP000623467">
    <property type="component" value="Unassembled WGS sequence"/>
</dbReference>
<proteinExistence type="inferred from homology"/>
<dbReference type="SUPFAM" id="SSF51905">
    <property type="entry name" value="FAD/NAD(P)-binding domain"/>
    <property type="match status" value="1"/>
</dbReference>
<evidence type="ECO:0000256" key="2">
    <source>
        <dbReference type="ARBA" id="ARBA00022630"/>
    </source>
</evidence>
<evidence type="ECO:0000313" key="8">
    <source>
        <dbReference type="Proteomes" id="UP000623467"/>
    </source>
</evidence>
<keyword evidence="8" id="KW-1185">Reference proteome</keyword>
<dbReference type="EMBL" id="JACAZH010000014">
    <property type="protein sequence ID" value="KAF7351049.1"/>
    <property type="molecule type" value="Genomic_DNA"/>
</dbReference>
<evidence type="ECO:0000256" key="1">
    <source>
        <dbReference type="ARBA" id="ARBA00007992"/>
    </source>
</evidence>
<dbReference type="PRINTS" id="PR00420">
    <property type="entry name" value="RNGMNOXGNASE"/>
</dbReference>
<organism evidence="7 8">
    <name type="scientific">Mycena sanguinolenta</name>
    <dbReference type="NCBI Taxonomy" id="230812"/>
    <lineage>
        <taxon>Eukaryota</taxon>
        <taxon>Fungi</taxon>
        <taxon>Dikarya</taxon>
        <taxon>Basidiomycota</taxon>
        <taxon>Agaricomycotina</taxon>
        <taxon>Agaricomycetes</taxon>
        <taxon>Agaricomycetidae</taxon>
        <taxon>Agaricales</taxon>
        <taxon>Marasmiineae</taxon>
        <taxon>Mycenaceae</taxon>
        <taxon>Mycena</taxon>
    </lineage>
</organism>
<keyword evidence="4" id="KW-0560">Oxidoreductase</keyword>
<keyword evidence="3" id="KW-0274">FAD</keyword>
<dbReference type="GO" id="GO:0071949">
    <property type="term" value="F:FAD binding"/>
    <property type="evidence" value="ECO:0007669"/>
    <property type="project" value="InterPro"/>
</dbReference>
<dbReference type="GO" id="GO:0004497">
    <property type="term" value="F:monooxygenase activity"/>
    <property type="evidence" value="ECO:0007669"/>
    <property type="project" value="UniProtKB-KW"/>
</dbReference>
<name>A0A8H6Y336_9AGAR</name>